<dbReference type="GO" id="GO:0006241">
    <property type="term" value="P:CTP biosynthetic process"/>
    <property type="evidence" value="ECO:0007669"/>
    <property type="project" value="InterPro"/>
</dbReference>
<sequence>MVAQIDKMITDWRTGGVAVEVTDAGDILSMVRLKALKTPGTVRMAAEENRRECESQERNVIHGSDSVESARKEFALWFPEGISEWQSNFHPWIYELANEIHEVGDAVNRRFRMNPNVIPMRPANAAKVIEKPASLLRLLRLFNIS</sequence>
<evidence type="ECO:0000256" key="1">
    <source>
        <dbReference type="ARBA" id="ARBA00000082"/>
    </source>
</evidence>
<dbReference type="AlphaFoldDB" id="A0A8J5GVW4"/>
<comment type="caution">
    <text evidence="4">The sequence shown here is derived from an EMBL/GenBank/DDBJ whole genome shotgun (WGS) entry which is preliminary data.</text>
</comment>
<reference evidence="4 5" key="1">
    <citation type="submission" date="2020-08" db="EMBL/GenBank/DDBJ databases">
        <title>Plant Genome Project.</title>
        <authorList>
            <person name="Zhang R.-G."/>
        </authorList>
    </citation>
    <scope>NUCLEOTIDE SEQUENCE [LARGE SCALE GENOMIC DNA]</scope>
    <source>
        <tissue evidence="4">Rhizome</tissue>
    </source>
</reference>
<organism evidence="4 5">
    <name type="scientific">Zingiber officinale</name>
    <name type="common">Ginger</name>
    <name type="synonym">Amomum zingiber</name>
    <dbReference type="NCBI Taxonomy" id="94328"/>
    <lineage>
        <taxon>Eukaryota</taxon>
        <taxon>Viridiplantae</taxon>
        <taxon>Streptophyta</taxon>
        <taxon>Embryophyta</taxon>
        <taxon>Tracheophyta</taxon>
        <taxon>Spermatophyta</taxon>
        <taxon>Magnoliopsida</taxon>
        <taxon>Liliopsida</taxon>
        <taxon>Zingiberales</taxon>
        <taxon>Zingiberaceae</taxon>
        <taxon>Zingiber</taxon>
    </lineage>
</organism>
<dbReference type="PRINTS" id="PR01243">
    <property type="entry name" value="NUCDPKINASE"/>
</dbReference>
<accession>A0A8J5GVW4</accession>
<dbReference type="InterPro" id="IPR036850">
    <property type="entry name" value="NDK-like_dom_sf"/>
</dbReference>
<dbReference type="GO" id="GO:0004550">
    <property type="term" value="F:nucleoside diphosphate kinase activity"/>
    <property type="evidence" value="ECO:0007669"/>
    <property type="project" value="UniProtKB-EC"/>
</dbReference>
<keyword evidence="5" id="KW-1185">Reference proteome</keyword>
<gene>
    <name evidence="4" type="ORF">ZIOFF_032625</name>
</gene>
<dbReference type="InterPro" id="IPR034907">
    <property type="entry name" value="NDK-like_dom"/>
</dbReference>
<dbReference type="Gene3D" id="3.30.70.141">
    <property type="entry name" value="Nucleoside diphosphate kinase-like domain"/>
    <property type="match status" value="1"/>
</dbReference>
<dbReference type="GO" id="GO:0006228">
    <property type="term" value="P:UTP biosynthetic process"/>
    <property type="evidence" value="ECO:0007669"/>
    <property type="project" value="InterPro"/>
</dbReference>
<dbReference type="Pfam" id="PF00334">
    <property type="entry name" value="NDK"/>
    <property type="match status" value="1"/>
</dbReference>
<dbReference type="EMBL" id="JACMSC010000009">
    <property type="protein sequence ID" value="KAG6507283.1"/>
    <property type="molecule type" value="Genomic_DNA"/>
</dbReference>
<dbReference type="GO" id="GO:0006183">
    <property type="term" value="P:GTP biosynthetic process"/>
    <property type="evidence" value="ECO:0007669"/>
    <property type="project" value="InterPro"/>
</dbReference>
<dbReference type="SUPFAM" id="SSF54919">
    <property type="entry name" value="Nucleoside diphosphate kinase, NDK"/>
    <property type="match status" value="1"/>
</dbReference>
<protein>
    <recommendedName>
        <fullName evidence="3">Nucleoside diphosphate kinase-like domain-containing protein</fullName>
    </recommendedName>
</protein>
<evidence type="ECO:0000313" key="5">
    <source>
        <dbReference type="Proteomes" id="UP000734854"/>
    </source>
</evidence>
<dbReference type="PROSITE" id="PS00469">
    <property type="entry name" value="NDPK"/>
    <property type="match status" value="1"/>
</dbReference>
<comment type="catalytic activity">
    <reaction evidence="2">
        <text>a ribonucleoside 5'-diphosphate + ATP = a ribonucleoside 5'-triphosphate + ADP</text>
        <dbReference type="Rhea" id="RHEA:18113"/>
        <dbReference type="ChEBI" id="CHEBI:30616"/>
        <dbReference type="ChEBI" id="CHEBI:57930"/>
        <dbReference type="ChEBI" id="CHEBI:61557"/>
        <dbReference type="ChEBI" id="CHEBI:456216"/>
        <dbReference type="EC" id="2.7.4.6"/>
    </reaction>
</comment>
<evidence type="ECO:0000313" key="4">
    <source>
        <dbReference type="EMBL" id="KAG6507283.1"/>
    </source>
</evidence>
<comment type="catalytic activity">
    <reaction evidence="1">
        <text>a 2'-deoxyribonucleoside 5'-diphosphate + ATP = a 2'-deoxyribonucleoside 5'-triphosphate + ADP</text>
        <dbReference type="Rhea" id="RHEA:44640"/>
        <dbReference type="ChEBI" id="CHEBI:30616"/>
        <dbReference type="ChEBI" id="CHEBI:61560"/>
        <dbReference type="ChEBI" id="CHEBI:73316"/>
        <dbReference type="ChEBI" id="CHEBI:456216"/>
        <dbReference type="EC" id="2.7.4.6"/>
    </reaction>
</comment>
<dbReference type="Proteomes" id="UP000734854">
    <property type="component" value="Unassembled WGS sequence"/>
</dbReference>
<dbReference type="InterPro" id="IPR023005">
    <property type="entry name" value="Nucleoside_diP_kinase_AS"/>
</dbReference>
<feature type="domain" description="Nucleoside diphosphate kinase-like" evidence="3">
    <location>
        <begin position="38"/>
        <end position="80"/>
    </location>
</feature>
<name>A0A8J5GVW4_ZINOF</name>
<evidence type="ECO:0000259" key="3">
    <source>
        <dbReference type="Pfam" id="PF00334"/>
    </source>
</evidence>
<proteinExistence type="predicted"/>
<evidence type="ECO:0000256" key="2">
    <source>
        <dbReference type="ARBA" id="ARBA00000937"/>
    </source>
</evidence>
<dbReference type="InterPro" id="IPR001564">
    <property type="entry name" value="Nucleoside_diP_kinase"/>
</dbReference>